<dbReference type="GeneID" id="78450713"/>
<dbReference type="Pfam" id="PF01058">
    <property type="entry name" value="Oxidored_q6"/>
    <property type="match status" value="1"/>
</dbReference>
<dbReference type="HOGENOM" id="CLU_088839_0_0_6"/>
<name>A0A097QZ69_HAFAL</name>
<dbReference type="RefSeq" id="WP_025801579.1">
    <property type="nucleotide sequence ID" value="NZ_CP009706.1"/>
</dbReference>
<proteinExistence type="inferred from homology"/>
<protein>
    <submittedName>
        <fullName evidence="8">Hydrogenase</fullName>
    </submittedName>
</protein>
<feature type="domain" description="NADH:ubiquinone oxidoreductase-like 20kDa subunit" evidence="7">
    <location>
        <begin position="59"/>
        <end position="168"/>
    </location>
</feature>
<dbReference type="Proteomes" id="UP000029986">
    <property type="component" value="Chromosome"/>
</dbReference>
<evidence type="ECO:0000256" key="2">
    <source>
        <dbReference type="ARBA" id="ARBA00009173"/>
    </source>
</evidence>
<gene>
    <name evidence="8" type="ORF">AT03_04675</name>
</gene>
<dbReference type="GO" id="GO:0046872">
    <property type="term" value="F:metal ion binding"/>
    <property type="evidence" value="ECO:0007669"/>
    <property type="project" value="UniProtKB-KW"/>
</dbReference>
<dbReference type="AlphaFoldDB" id="A0A097QZ69"/>
<dbReference type="KEGG" id="hav:AT03_04675"/>
<evidence type="ECO:0000313" key="9">
    <source>
        <dbReference type="Proteomes" id="UP000029986"/>
    </source>
</evidence>
<dbReference type="EMBL" id="CP009706">
    <property type="protein sequence ID" value="AIU71762.1"/>
    <property type="molecule type" value="Genomic_DNA"/>
</dbReference>
<keyword evidence="4" id="KW-0479">Metal-binding</keyword>
<keyword evidence="5" id="KW-0408">Iron</keyword>
<dbReference type="PANTHER" id="PTHR42989">
    <property type="entry name" value="HYDROGENASE-4 COMPONENT I"/>
    <property type="match status" value="1"/>
</dbReference>
<dbReference type="InterPro" id="IPR052375">
    <property type="entry name" value="Complex_I_20kDa-like"/>
</dbReference>
<dbReference type="eggNOG" id="COG3260">
    <property type="taxonomic scope" value="Bacteria"/>
</dbReference>
<dbReference type="Gene3D" id="3.40.50.12280">
    <property type="match status" value="1"/>
</dbReference>
<dbReference type="GO" id="GO:0008137">
    <property type="term" value="F:NADH dehydrogenase (ubiquinone) activity"/>
    <property type="evidence" value="ECO:0007669"/>
    <property type="project" value="InterPro"/>
</dbReference>
<dbReference type="PANTHER" id="PTHR42989:SF1">
    <property type="entry name" value="FORMATE HYDROGENLYASE SUBUNIT 7-RELATED"/>
    <property type="match status" value="1"/>
</dbReference>
<evidence type="ECO:0000256" key="6">
    <source>
        <dbReference type="ARBA" id="ARBA00023014"/>
    </source>
</evidence>
<dbReference type="GO" id="GO:0051539">
    <property type="term" value="F:4 iron, 4 sulfur cluster binding"/>
    <property type="evidence" value="ECO:0007669"/>
    <property type="project" value="UniProtKB-KW"/>
</dbReference>
<dbReference type="GO" id="GO:0048038">
    <property type="term" value="F:quinone binding"/>
    <property type="evidence" value="ECO:0007669"/>
    <property type="project" value="InterPro"/>
</dbReference>
<comment type="similarity">
    <text evidence="2">Belongs to the complex I 20 kDa subunit family.</text>
</comment>
<evidence type="ECO:0000313" key="8">
    <source>
        <dbReference type="EMBL" id="AIU71762.1"/>
    </source>
</evidence>
<sequence>MSQIITQQPANGSPIIGPRDANGLPVPITVDEQIAKLKSTLLKDIRRSAYVYRVDCGGCNGCEIEIFSALTPLFDTERFGIKVVPSPRHADILLFTGAVTRSMRIPAIRAYESAPDPKIVISYGACGCSGGIFHDLYCVWGGTDKIVPVDVYIPGCPPTPAATIYGFAMALGLLDQKLKGEHHQQAEDEQAAILHPAIPQQLRVMIDREARRMSGYRYGRQIADKFMDLLAQQNDLTVEARVAQFLAHENDPRLTEIISRLQAVCHDAARGGNF</sequence>
<organism evidence="8 9">
    <name type="scientific">Hafnia alvei FB1</name>
    <dbReference type="NCBI Taxonomy" id="1453496"/>
    <lineage>
        <taxon>Bacteria</taxon>
        <taxon>Pseudomonadati</taxon>
        <taxon>Pseudomonadota</taxon>
        <taxon>Gammaproteobacteria</taxon>
        <taxon>Enterobacterales</taxon>
        <taxon>Hafniaceae</taxon>
        <taxon>Hafnia</taxon>
    </lineage>
</organism>
<dbReference type="PROSITE" id="PS01150">
    <property type="entry name" value="COMPLEX1_20K"/>
    <property type="match status" value="1"/>
</dbReference>
<dbReference type="NCBIfam" id="NF005012">
    <property type="entry name" value="PRK06411.1"/>
    <property type="match status" value="1"/>
</dbReference>
<dbReference type="OrthoDB" id="9786737at2"/>
<dbReference type="InterPro" id="IPR006138">
    <property type="entry name" value="NADH_UQ_OxRdtase_20Kd_su"/>
</dbReference>
<evidence type="ECO:0000256" key="4">
    <source>
        <dbReference type="ARBA" id="ARBA00022723"/>
    </source>
</evidence>
<evidence type="ECO:0000256" key="5">
    <source>
        <dbReference type="ARBA" id="ARBA00023004"/>
    </source>
</evidence>
<evidence type="ECO:0000256" key="3">
    <source>
        <dbReference type="ARBA" id="ARBA00022485"/>
    </source>
</evidence>
<keyword evidence="3" id="KW-0004">4Fe-4S</keyword>
<dbReference type="InterPro" id="IPR006137">
    <property type="entry name" value="NADH_UbQ_OxRdtase-like_20kDa"/>
</dbReference>
<reference evidence="8 9" key="1">
    <citation type="journal article" date="2014" name="Gut Pathog.">
        <title>Gene clusters of Hafnia alvei strain FB1 important in survival and pathogenesis: a draft genome perspective.</title>
        <authorList>
            <person name="Tan J.Y."/>
            <person name="Yin W.F."/>
            <person name="Chan K.G."/>
        </authorList>
    </citation>
    <scope>NUCLEOTIDE SEQUENCE [LARGE SCALE GENOMIC DNA]</scope>
    <source>
        <strain evidence="8 9">FB1</strain>
    </source>
</reference>
<evidence type="ECO:0000256" key="1">
    <source>
        <dbReference type="ARBA" id="ARBA00001966"/>
    </source>
</evidence>
<keyword evidence="6" id="KW-0411">Iron-sulfur</keyword>
<accession>A0A097QZ69</accession>
<comment type="cofactor">
    <cofactor evidence="1">
        <name>[4Fe-4S] cluster</name>
        <dbReference type="ChEBI" id="CHEBI:49883"/>
    </cofactor>
</comment>
<evidence type="ECO:0000259" key="7">
    <source>
        <dbReference type="Pfam" id="PF01058"/>
    </source>
</evidence>
<keyword evidence="9" id="KW-1185">Reference proteome</keyword>
<dbReference type="SUPFAM" id="SSF56770">
    <property type="entry name" value="HydA/Nqo6-like"/>
    <property type="match status" value="1"/>
</dbReference>
<dbReference type="PATRIC" id="fig|1453496.5.peg.935"/>